<evidence type="ECO:0000313" key="9">
    <source>
        <dbReference type="Proteomes" id="UP000013909"/>
    </source>
</evidence>
<reference evidence="8 9" key="1">
    <citation type="submission" date="2013-02" db="EMBL/GenBank/DDBJ databases">
        <title>A novel strain isolated from Lonar lake, Maharashtra, India.</title>
        <authorList>
            <person name="Singh A."/>
        </authorList>
    </citation>
    <scope>NUCLEOTIDE SEQUENCE [LARGE SCALE GENOMIC DNA]</scope>
    <source>
        <strain evidence="8 9">AK24</strain>
    </source>
</reference>
<organism evidence="8 9">
    <name type="scientific">Lunatimonas lonarensis</name>
    <dbReference type="NCBI Taxonomy" id="1232681"/>
    <lineage>
        <taxon>Bacteria</taxon>
        <taxon>Pseudomonadati</taxon>
        <taxon>Bacteroidota</taxon>
        <taxon>Cytophagia</taxon>
        <taxon>Cytophagales</taxon>
        <taxon>Cyclobacteriaceae</taxon>
    </lineage>
</organism>
<dbReference type="PROSITE" id="PS50059">
    <property type="entry name" value="FKBP_PPIASE"/>
    <property type="match status" value="1"/>
</dbReference>
<keyword evidence="9" id="KW-1185">Reference proteome</keyword>
<dbReference type="InterPro" id="IPR046357">
    <property type="entry name" value="PPIase_dom_sf"/>
</dbReference>
<evidence type="ECO:0000256" key="4">
    <source>
        <dbReference type="ARBA" id="ARBA00023235"/>
    </source>
</evidence>
<dbReference type="InterPro" id="IPR001179">
    <property type="entry name" value="PPIase_FKBP_dom"/>
</dbReference>
<gene>
    <name evidence="8" type="ORF">ADIS_0825</name>
</gene>
<comment type="catalytic activity">
    <reaction evidence="1 5 6">
        <text>[protein]-peptidylproline (omega=180) = [protein]-peptidylproline (omega=0)</text>
        <dbReference type="Rhea" id="RHEA:16237"/>
        <dbReference type="Rhea" id="RHEA-COMP:10747"/>
        <dbReference type="Rhea" id="RHEA-COMP:10748"/>
        <dbReference type="ChEBI" id="CHEBI:83833"/>
        <dbReference type="ChEBI" id="CHEBI:83834"/>
        <dbReference type="EC" id="5.2.1.8"/>
    </reaction>
</comment>
<dbReference type="Proteomes" id="UP000013909">
    <property type="component" value="Unassembled WGS sequence"/>
</dbReference>
<feature type="domain" description="PPIase FKBP-type" evidence="7">
    <location>
        <begin position="205"/>
        <end position="310"/>
    </location>
</feature>
<dbReference type="EMBL" id="AQHR01000025">
    <property type="protein sequence ID" value="EON78651.1"/>
    <property type="molecule type" value="Genomic_DNA"/>
</dbReference>
<keyword evidence="4 5" id="KW-0413">Isomerase</keyword>
<name>R7ZWY3_9BACT</name>
<dbReference type="OrthoDB" id="9814548at2"/>
<evidence type="ECO:0000313" key="8">
    <source>
        <dbReference type="EMBL" id="EON78651.1"/>
    </source>
</evidence>
<evidence type="ECO:0000256" key="2">
    <source>
        <dbReference type="ARBA" id="ARBA00006577"/>
    </source>
</evidence>
<dbReference type="Pfam" id="PF00254">
    <property type="entry name" value="FKBP_C"/>
    <property type="match status" value="1"/>
</dbReference>
<sequence length="311" mass="34259">MKKSIKPFFYLALSTLVGFNVSCKETGKTSDGQEFTYIKKGTQKPLEGEFVLYNLEVRTGKDSVFISTADQGMPGYLRYSDSIPKNNFMDEIFLGLKKGDSILVEAKASKVFEDNTPPFLTSDETIKIRIGAFEVLDEENIMAYFNDLQQKAMDAENAGAADRLILEDETIAKYVKDNNLDATKTESGLYYVIEKRGSGPEIEEGSQASVHYAGYLLDGKIFDTSIKEVAQQNNIYNEQRDQAGGYSPFDLQVGVGQVIPGWDEGLSLLRKGDKAKLIIPSPLAYGTRGAGADIPGNSILVFDVEIMDVAN</sequence>
<dbReference type="RefSeq" id="WP_010852973.1">
    <property type="nucleotide sequence ID" value="NZ_AQHR01000025.1"/>
</dbReference>
<protein>
    <recommendedName>
        <fullName evidence="6">Peptidyl-prolyl cis-trans isomerase</fullName>
        <ecNumber evidence="6">5.2.1.8</ecNumber>
    </recommendedName>
</protein>
<evidence type="ECO:0000256" key="1">
    <source>
        <dbReference type="ARBA" id="ARBA00000971"/>
    </source>
</evidence>
<dbReference type="GO" id="GO:0003755">
    <property type="term" value="F:peptidyl-prolyl cis-trans isomerase activity"/>
    <property type="evidence" value="ECO:0007669"/>
    <property type="project" value="UniProtKB-UniRule"/>
</dbReference>
<dbReference type="EC" id="5.2.1.8" evidence="6"/>
<dbReference type="SUPFAM" id="SSF54534">
    <property type="entry name" value="FKBP-like"/>
    <property type="match status" value="2"/>
</dbReference>
<keyword evidence="3 5" id="KW-0697">Rotamase</keyword>
<accession>R7ZWY3</accession>
<evidence type="ECO:0000256" key="3">
    <source>
        <dbReference type="ARBA" id="ARBA00023110"/>
    </source>
</evidence>
<dbReference type="Gene3D" id="3.10.50.40">
    <property type="match status" value="1"/>
</dbReference>
<evidence type="ECO:0000259" key="7">
    <source>
        <dbReference type="PROSITE" id="PS50059"/>
    </source>
</evidence>
<evidence type="ECO:0000256" key="6">
    <source>
        <dbReference type="RuleBase" id="RU003915"/>
    </source>
</evidence>
<evidence type="ECO:0000256" key="5">
    <source>
        <dbReference type="PROSITE-ProRule" id="PRU00277"/>
    </source>
</evidence>
<comment type="caution">
    <text evidence="8">The sequence shown here is derived from an EMBL/GenBank/DDBJ whole genome shotgun (WGS) entry which is preliminary data.</text>
</comment>
<dbReference type="PANTHER" id="PTHR43811:SF19">
    <property type="entry name" value="39 KDA FK506-BINDING NUCLEAR PROTEIN"/>
    <property type="match status" value="1"/>
</dbReference>
<dbReference type="AlphaFoldDB" id="R7ZWY3"/>
<dbReference type="PANTHER" id="PTHR43811">
    <property type="entry name" value="FKBP-TYPE PEPTIDYL-PROLYL CIS-TRANS ISOMERASE FKPA"/>
    <property type="match status" value="1"/>
</dbReference>
<comment type="similarity">
    <text evidence="2 6">Belongs to the FKBP-type PPIase family.</text>
</comment>
<dbReference type="STRING" id="1232681.ADIS_0825"/>
<proteinExistence type="inferred from homology"/>